<name>A0ABN3VKD7_9PSEU</name>
<accession>A0ABN3VKD7</accession>
<protein>
    <submittedName>
        <fullName evidence="4">Lytic murein transglycosylase</fullName>
    </submittedName>
</protein>
<dbReference type="Proteomes" id="UP001500979">
    <property type="component" value="Unassembled WGS sequence"/>
</dbReference>
<comment type="caution">
    <text evidence="4">The sequence shown here is derived from an EMBL/GenBank/DDBJ whole genome shotgun (WGS) entry which is preliminary data.</text>
</comment>
<dbReference type="RefSeq" id="WP_344684721.1">
    <property type="nucleotide sequence ID" value="NZ_BAAAUX010000024.1"/>
</dbReference>
<feature type="domain" description="Transglycosylase SLT" evidence="3">
    <location>
        <begin position="174"/>
        <end position="217"/>
    </location>
</feature>
<dbReference type="PROSITE" id="PS51257">
    <property type="entry name" value="PROKAR_LIPOPROTEIN"/>
    <property type="match status" value="1"/>
</dbReference>
<reference evidence="4 5" key="1">
    <citation type="journal article" date="2019" name="Int. J. Syst. Evol. Microbiol.">
        <title>The Global Catalogue of Microorganisms (GCM) 10K type strain sequencing project: providing services to taxonomists for standard genome sequencing and annotation.</title>
        <authorList>
            <consortium name="The Broad Institute Genomics Platform"/>
            <consortium name="The Broad Institute Genome Sequencing Center for Infectious Disease"/>
            <person name="Wu L."/>
            <person name="Ma J."/>
        </authorList>
    </citation>
    <scope>NUCLEOTIDE SEQUENCE [LARGE SCALE GENOMIC DNA]</scope>
    <source>
        <strain evidence="4 5">JCM 9383</strain>
    </source>
</reference>
<evidence type="ECO:0000259" key="3">
    <source>
        <dbReference type="Pfam" id="PF13406"/>
    </source>
</evidence>
<feature type="chain" id="PRO_5045672330" evidence="2">
    <location>
        <begin position="26"/>
        <end position="266"/>
    </location>
</feature>
<proteinExistence type="predicted"/>
<dbReference type="InterPro" id="IPR031304">
    <property type="entry name" value="SLT_2"/>
</dbReference>
<dbReference type="SUPFAM" id="SSF53955">
    <property type="entry name" value="Lysozyme-like"/>
    <property type="match status" value="1"/>
</dbReference>
<dbReference type="InterPro" id="IPR023346">
    <property type="entry name" value="Lysozyme-like_dom_sf"/>
</dbReference>
<feature type="compositionally biased region" description="Polar residues" evidence="1">
    <location>
        <begin position="30"/>
        <end position="41"/>
    </location>
</feature>
<dbReference type="Gene3D" id="1.10.530.10">
    <property type="match status" value="1"/>
</dbReference>
<evidence type="ECO:0000313" key="5">
    <source>
        <dbReference type="Proteomes" id="UP001500979"/>
    </source>
</evidence>
<feature type="signal peptide" evidence="2">
    <location>
        <begin position="1"/>
        <end position="25"/>
    </location>
</feature>
<keyword evidence="2" id="KW-0732">Signal</keyword>
<dbReference type="EMBL" id="BAAAUX010000024">
    <property type="protein sequence ID" value="GAA2813177.1"/>
    <property type="molecule type" value="Genomic_DNA"/>
</dbReference>
<gene>
    <name evidence="4" type="ORF">GCM10010470_55810</name>
</gene>
<evidence type="ECO:0000313" key="4">
    <source>
        <dbReference type="EMBL" id="GAA2813177.1"/>
    </source>
</evidence>
<dbReference type="PANTHER" id="PTHR30163">
    <property type="entry name" value="MEMBRANE-BOUND LYTIC MUREIN TRANSGLYCOSYLASE B"/>
    <property type="match status" value="1"/>
</dbReference>
<feature type="region of interest" description="Disordered" evidence="1">
    <location>
        <begin position="24"/>
        <end position="55"/>
    </location>
</feature>
<keyword evidence="5" id="KW-1185">Reference proteome</keyword>
<feature type="compositionally biased region" description="Pro residues" evidence="1">
    <location>
        <begin position="44"/>
        <end position="55"/>
    </location>
</feature>
<evidence type="ECO:0000256" key="1">
    <source>
        <dbReference type="SAM" id="MobiDB-lite"/>
    </source>
</evidence>
<evidence type="ECO:0000256" key="2">
    <source>
        <dbReference type="SAM" id="SignalP"/>
    </source>
</evidence>
<organism evidence="4 5">
    <name type="scientific">Saccharopolyspora taberi</name>
    <dbReference type="NCBI Taxonomy" id="60895"/>
    <lineage>
        <taxon>Bacteria</taxon>
        <taxon>Bacillati</taxon>
        <taxon>Actinomycetota</taxon>
        <taxon>Actinomycetes</taxon>
        <taxon>Pseudonocardiales</taxon>
        <taxon>Pseudonocardiaceae</taxon>
        <taxon>Saccharopolyspora</taxon>
    </lineage>
</organism>
<dbReference type="CDD" id="cd13399">
    <property type="entry name" value="Slt35-like"/>
    <property type="match status" value="1"/>
</dbReference>
<sequence length="266" mass="28609">MRQRPRSPWLALGLTPMMTLLVSCAPPPTSRESPVTTTELPSATAPPDPGVPPPDVRLLPADAPRLTPEARPQNQLTTWSESLADPLNIPRAALQAYGYASRSLERTAPDCRISWTVLAGIGAVESSHGRHGGAKLDLTGRPSSAIIGLPLDGSPGVKRIDDTDGGRLDGDTRWDRAVGPLQFIPATWQKWAADADGDGVADPHDIDDAALAAGTYLCDSAGGDLRDPDRFWKALMTYNESRAYGQEVLDYADHYGRRSRELPVAQ</sequence>
<dbReference type="InterPro" id="IPR043426">
    <property type="entry name" value="MltB-like"/>
</dbReference>
<dbReference type="Pfam" id="PF13406">
    <property type="entry name" value="SLT_2"/>
    <property type="match status" value="1"/>
</dbReference>
<dbReference type="PANTHER" id="PTHR30163:SF8">
    <property type="entry name" value="LYTIC MUREIN TRANSGLYCOSYLASE"/>
    <property type="match status" value="1"/>
</dbReference>